<dbReference type="AlphaFoldDB" id="A0A6A0GSP9"/>
<dbReference type="SUPFAM" id="SSF47203">
    <property type="entry name" value="Acyl-CoA dehydrogenase C-terminal domain-like"/>
    <property type="match status" value="1"/>
</dbReference>
<comment type="catalytic activity">
    <reaction evidence="7">
        <text>valproyl-CoA + oxidized [electron-transfer flavoprotein] + H(+) = (2E)-2-propylpent-2-enoyl-CoA + reduced [electron-transfer flavoprotein]</text>
        <dbReference type="Rhea" id="RHEA:65344"/>
        <dbReference type="Rhea" id="RHEA-COMP:10685"/>
        <dbReference type="Rhea" id="RHEA-COMP:10686"/>
        <dbReference type="ChEBI" id="CHEBI:15378"/>
        <dbReference type="ChEBI" id="CHEBI:57692"/>
        <dbReference type="ChEBI" id="CHEBI:58307"/>
        <dbReference type="ChEBI" id="CHEBI:156457"/>
        <dbReference type="ChEBI" id="CHEBI:156458"/>
    </reaction>
    <physiologicalReaction direction="left-to-right" evidence="7">
        <dbReference type="Rhea" id="RHEA:65345"/>
    </physiologicalReaction>
</comment>
<dbReference type="PANTHER" id="PTHR43884:SF1">
    <property type="entry name" value="SHORT_BRANCHED CHAIN SPECIFIC ACYL-COA DEHYDROGENASE, MITOCHONDRIAL"/>
    <property type="match status" value="1"/>
</dbReference>
<dbReference type="InterPro" id="IPR006089">
    <property type="entry name" value="Acyl-CoA_DH_CS"/>
</dbReference>
<evidence type="ECO:0000256" key="2">
    <source>
        <dbReference type="ARBA" id="ARBA00022630"/>
    </source>
</evidence>
<dbReference type="InterPro" id="IPR036250">
    <property type="entry name" value="AcylCo_DH-like_C"/>
</dbReference>
<evidence type="ECO:0000256" key="6">
    <source>
        <dbReference type="ARBA" id="ARBA00042821"/>
    </source>
</evidence>
<evidence type="ECO:0000259" key="13">
    <source>
        <dbReference type="Pfam" id="PF00441"/>
    </source>
</evidence>
<comment type="catalytic activity">
    <reaction evidence="10">
        <text>hexanoyl-CoA + oxidized [electron-transfer flavoprotein] + H(+) = (2E)-hexenoyl-CoA + reduced [electron-transfer flavoprotein]</text>
        <dbReference type="Rhea" id="RHEA:43464"/>
        <dbReference type="Rhea" id="RHEA-COMP:10685"/>
        <dbReference type="Rhea" id="RHEA-COMP:10686"/>
        <dbReference type="ChEBI" id="CHEBI:15378"/>
        <dbReference type="ChEBI" id="CHEBI:57692"/>
        <dbReference type="ChEBI" id="CHEBI:58307"/>
        <dbReference type="ChEBI" id="CHEBI:62077"/>
        <dbReference type="ChEBI" id="CHEBI:62620"/>
    </reaction>
    <physiologicalReaction direction="left-to-right" evidence="10">
        <dbReference type="Rhea" id="RHEA:43465"/>
    </physiologicalReaction>
</comment>
<accession>A0A6A0GSP9</accession>
<evidence type="ECO:0000256" key="9">
    <source>
        <dbReference type="ARBA" id="ARBA00049096"/>
    </source>
</evidence>
<evidence type="ECO:0000256" key="1">
    <source>
        <dbReference type="ARBA" id="ARBA00005189"/>
    </source>
</evidence>
<evidence type="ECO:0000256" key="10">
    <source>
        <dbReference type="ARBA" id="ARBA00049192"/>
    </source>
</evidence>
<comment type="catalytic activity">
    <reaction evidence="12">
        <text>2-methylpropanoyl-CoA + oxidized [electron-transfer flavoprotein] + H(+) = 2-methylpropenoyl-CoA + reduced [electron-transfer flavoprotein]</text>
        <dbReference type="Rhea" id="RHEA:44180"/>
        <dbReference type="Rhea" id="RHEA-COMP:10685"/>
        <dbReference type="Rhea" id="RHEA-COMP:10686"/>
        <dbReference type="ChEBI" id="CHEBI:15378"/>
        <dbReference type="ChEBI" id="CHEBI:57338"/>
        <dbReference type="ChEBI" id="CHEBI:57692"/>
        <dbReference type="ChEBI" id="CHEBI:58307"/>
        <dbReference type="ChEBI" id="CHEBI:62500"/>
    </reaction>
    <physiologicalReaction direction="left-to-right" evidence="12">
        <dbReference type="Rhea" id="RHEA:44181"/>
    </physiologicalReaction>
</comment>
<evidence type="ECO:0000256" key="11">
    <source>
        <dbReference type="ARBA" id="ARBA00049552"/>
    </source>
</evidence>
<dbReference type="OrthoDB" id="10262177at2759"/>
<dbReference type="Proteomes" id="UP000711488">
    <property type="component" value="Unassembled WGS sequence"/>
</dbReference>
<protein>
    <recommendedName>
        <fullName evidence="4">Short/branched chain specific acyl-CoA dehydrogenase, mitochondrial</fullName>
    </recommendedName>
    <alternativeName>
        <fullName evidence="6">2-methyl branched chain acyl-CoA dehydrogenase</fullName>
    </alternativeName>
    <alternativeName>
        <fullName evidence="5">2-methylbutyryl-coenzyme A dehydrogenase</fullName>
    </alternativeName>
</protein>
<dbReference type="PROSITE" id="PS00073">
    <property type="entry name" value="ACYL_COA_DH_2"/>
    <property type="match status" value="1"/>
</dbReference>
<evidence type="ECO:0000256" key="3">
    <source>
        <dbReference type="ARBA" id="ARBA00023002"/>
    </source>
</evidence>
<dbReference type="InterPro" id="IPR009075">
    <property type="entry name" value="AcylCo_DH/oxidase_C"/>
</dbReference>
<comment type="catalytic activity">
    <reaction evidence="8">
        <text>(2R)-2-methylbutanoyl-CoA + oxidized [electron-transfer flavoprotein] + H(+) = ethylacryloyl-CoA + reduced [electron-transfer flavoprotein]</text>
        <dbReference type="Rhea" id="RHEA:65296"/>
        <dbReference type="Rhea" id="RHEA-COMP:10685"/>
        <dbReference type="Rhea" id="RHEA-COMP:10686"/>
        <dbReference type="ChEBI" id="CHEBI:15378"/>
        <dbReference type="ChEBI" id="CHEBI:57692"/>
        <dbReference type="ChEBI" id="CHEBI:58307"/>
        <dbReference type="ChEBI" id="CHEBI:156439"/>
        <dbReference type="ChEBI" id="CHEBI:156440"/>
    </reaction>
    <physiologicalReaction direction="left-to-right" evidence="8">
        <dbReference type="Rhea" id="RHEA:65297"/>
    </physiologicalReaction>
</comment>
<comment type="caution">
    <text evidence="14">The sequence shown here is derived from an EMBL/GenBank/DDBJ whole genome shotgun (WGS) entry which is preliminary data.</text>
</comment>
<keyword evidence="3" id="KW-0560">Oxidoreductase</keyword>
<dbReference type="GO" id="GO:0005739">
    <property type="term" value="C:mitochondrion"/>
    <property type="evidence" value="ECO:0007669"/>
    <property type="project" value="TreeGrafter"/>
</dbReference>
<evidence type="ECO:0000256" key="7">
    <source>
        <dbReference type="ARBA" id="ARBA00048307"/>
    </source>
</evidence>
<dbReference type="PANTHER" id="PTHR43884">
    <property type="entry name" value="ACYL-COA DEHYDROGENASE"/>
    <property type="match status" value="1"/>
</dbReference>
<evidence type="ECO:0000313" key="14">
    <source>
        <dbReference type="EMBL" id="KAA0186627.1"/>
    </source>
</evidence>
<reference evidence="14" key="3">
    <citation type="submission" date="2019-06" db="EMBL/GenBank/DDBJ databases">
        <authorList>
            <person name="Poynton C."/>
            <person name="Hasenbein S."/>
            <person name="Benoit J.B."/>
            <person name="Sepulveda M.S."/>
            <person name="Poelchau M.F."/>
            <person name="Murali S.C."/>
            <person name="Chen S."/>
            <person name="Glastad K.M."/>
            <person name="Werren J.H."/>
            <person name="Vineis J.H."/>
            <person name="Bowen J.L."/>
            <person name="Friedrich M."/>
            <person name="Jones J."/>
            <person name="Robertson H.M."/>
            <person name="Feyereisen R."/>
            <person name="Mechler-Hickson A."/>
            <person name="Mathers N."/>
            <person name="Lee C.E."/>
            <person name="Colbourne J.K."/>
            <person name="Biales A."/>
            <person name="Johnston J.S."/>
            <person name="Wellborn G.A."/>
            <person name="Rosendale A.J."/>
            <person name="Cridge A.G."/>
            <person name="Munoz-Torres M.C."/>
            <person name="Bain P.A."/>
            <person name="Manny A.R."/>
            <person name="Major K.M."/>
            <person name="Lambert F.N."/>
            <person name="Vulpe C.D."/>
            <person name="Tuck P."/>
            <person name="Blalock B.J."/>
            <person name="Lin Y.-Y."/>
            <person name="Smith M.E."/>
            <person name="Ochoa-Acuna H."/>
            <person name="Chen M.-J.M."/>
            <person name="Childers C.P."/>
            <person name="Qu J."/>
            <person name="Dugan S."/>
            <person name="Lee S.L."/>
            <person name="Chao H."/>
            <person name="Dinh H."/>
            <person name="Han Y."/>
            <person name="Doddapaneni H."/>
            <person name="Worley K.C."/>
            <person name="Muzny D.M."/>
            <person name="Gibbs R.A."/>
            <person name="Richards S."/>
        </authorList>
    </citation>
    <scope>NUCLEOTIDE SEQUENCE</scope>
    <source>
        <strain evidence="14">HAZT.00-mixed</strain>
        <tissue evidence="14">Whole organism</tissue>
    </source>
</reference>
<reference evidence="14" key="1">
    <citation type="submission" date="2014-08" db="EMBL/GenBank/DDBJ databases">
        <authorList>
            <person name="Murali S."/>
            <person name="Richards S."/>
            <person name="Bandaranaike D."/>
            <person name="Bellair M."/>
            <person name="Blankenburg K."/>
            <person name="Chao H."/>
            <person name="Dinh H."/>
            <person name="Doddapaneni H."/>
            <person name="Dugan-Rocha S."/>
            <person name="Elkadiri S."/>
            <person name="Gnanaolivu R."/>
            <person name="Hughes D."/>
            <person name="Lee S."/>
            <person name="Li M."/>
            <person name="Ming W."/>
            <person name="Munidasa M."/>
            <person name="Muniz J."/>
            <person name="Nguyen L."/>
            <person name="Osuji N."/>
            <person name="Pu L.-L."/>
            <person name="Puazo M."/>
            <person name="Skinner E."/>
            <person name="Qu C."/>
            <person name="Quiroz J."/>
            <person name="Raj R."/>
            <person name="Weissenberger G."/>
            <person name="Xin Y."/>
            <person name="Zou X."/>
            <person name="Han Y."/>
            <person name="Worley K."/>
            <person name="Muzny D."/>
            <person name="Gibbs R."/>
        </authorList>
    </citation>
    <scope>NUCLEOTIDE SEQUENCE</scope>
    <source>
        <strain evidence="14">HAZT.00-mixed</strain>
        <tissue evidence="14">Whole organism</tissue>
    </source>
</reference>
<gene>
    <name evidence="14" type="ORF">HAZT_HAZT007864</name>
</gene>
<evidence type="ECO:0000256" key="4">
    <source>
        <dbReference type="ARBA" id="ARBA00039850"/>
    </source>
</evidence>
<dbReference type="Pfam" id="PF00441">
    <property type="entry name" value="Acyl-CoA_dh_1"/>
    <property type="match status" value="1"/>
</dbReference>
<evidence type="ECO:0000256" key="8">
    <source>
        <dbReference type="ARBA" id="ARBA00048592"/>
    </source>
</evidence>
<dbReference type="Gene3D" id="1.20.140.10">
    <property type="entry name" value="Butyryl-CoA Dehydrogenase, subunit A, domain 3"/>
    <property type="match status" value="1"/>
</dbReference>
<comment type="catalytic activity">
    <reaction evidence="9">
        <text>butanoyl-CoA + oxidized [electron-transfer flavoprotein] + H(+) = (2E)-butenoyl-CoA + reduced [electron-transfer flavoprotein]</text>
        <dbReference type="Rhea" id="RHEA:24004"/>
        <dbReference type="Rhea" id="RHEA-COMP:10685"/>
        <dbReference type="Rhea" id="RHEA-COMP:10686"/>
        <dbReference type="ChEBI" id="CHEBI:15378"/>
        <dbReference type="ChEBI" id="CHEBI:57332"/>
        <dbReference type="ChEBI" id="CHEBI:57371"/>
        <dbReference type="ChEBI" id="CHEBI:57692"/>
        <dbReference type="ChEBI" id="CHEBI:58307"/>
    </reaction>
    <physiologicalReaction direction="left-to-right" evidence="9">
        <dbReference type="Rhea" id="RHEA:24005"/>
    </physiologicalReaction>
</comment>
<reference evidence="14" key="2">
    <citation type="journal article" date="2018" name="Environ. Sci. Technol.">
        <title>The Toxicogenome of Hyalella azteca: A Model for Sediment Ecotoxicology and Evolutionary Toxicology.</title>
        <authorList>
            <person name="Poynton H.C."/>
            <person name="Hasenbein S."/>
            <person name="Benoit J.B."/>
            <person name="Sepulveda M.S."/>
            <person name="Poelchau M.F."/>
            <person name="Hughes D.S.T."/>
            <person name="Murali S.C."/>
            <person name="Chen S."/>
            <person name="Glastad K.M."/>
            <person name="Goodisman M.A.D."/>
            <person name="Werren J.H."/>
            <person name="Vineis J.H."/>
            <person name="Bowen J.L."/>
            <person name="Friedrich M."/>
            <person name="Jones J."/>
            <person name="Robertson H.M."/>
            <person name="Feyereisen R."/>
            <person name="Mechler-Hickson A."/>
            <person name="Mathers N."/>
            <person name="Lee C.E."/>
            <person name="Colbourne J.K."/>
            <person name="Biales A."/>
            <person name="Johnston J.S."/>
            <person name="Wellborn G.A."/>
            <person name="Rosendale A.J."/>
            <person name="Cridge A.G."/>
            <person name="Munoz-Torres M.C."/>
            <person name="Bain P.A."/>
            <person name="Manny A.R."/>
            <person name="Major K.M."/>
            <person name="Lambert F.N."/>
            <person name="Vulpe C.D."/>
            <person name="Tuck P."/>
            <person name="Blalock B.J."/>
            <person name="Lin Y.Y."/>
            <person name="Smith M.E."/>
            <person name="Ochoa-Acuna H."/>
            <person name="Chen M.M."/>
            <person name="Childers C.P."/>
            <person name="Qu J."/>
            <person name="Dugan S."/>
            <person name="Lee S.L."/>
            <person name="Chao H."/>
            <person name="Dinh H."/>
            <person name="Han Y."/>
            <person name="Doddapaneni H."/>
            <person name="Worley K.C."/>
            <person name="Muzny D.M."/>
            <person name="Gibbs R.A."/>
            <person name="Richards S."/>
        </authorList>
    </citation>
    <scope>NUCLEOTIDE SEQUENCE</scope>
    <source>
        <strain evidence="14">HAZT.00-mixed</strain>
        <tissue evidence="14">Whole organism</tissue>
    </source>
</reference>
<evidence type="ECO:0000256" key="12">
    <source>
        <dbReference type="ARBA" id="ARBA00051903"/>
    </source>
</evidence>
<keyword evidence="2" id="KW-0285">Flavoprotein</keyword>
<evidence type="ECO:0000256" key="5">
    <source>
        <dbReference type="ARBA" id="ARBA00041537"/>
    </source>
</evidence>
<organism evidence="14">
    <name type="scientific">Hyalella azteca</name>
    <name type="common">Amphipod</name>
    <dbReference type="NCBI Taxonomy" id="294128"/>
    <lineage>
        <taxon>Eukaryota</taxon>
        <taxon>Metazoa</taxon>
        <taxon>Ecdysozoa</taxon>
        <taxon>Arthropoda</taxon>
        <taxon>Crustacea</taxon>
        <taxon>Multicrustacea</taxon>
        <taxon>Malacostraca</taxon>
        <taxon>Eumalacostraca</taxon>
        <taxon>Peracarida</taxon>
        <taxon>Amphipoda</taxon>
        <taxon>Senticaudata</taxon>
        <taxon>Talitrida</taxon>
        <taxon>Talitroidea</taxon>
        <taxon>Hyalellidae</taxon>
        <taxon>Hyalella</taxon>
    </lineage>
</organism>
<comment type="pathway">
    <text evidence="1">Lipid metabolism.</text>
</comment>
<feature type="domain" description="Acyl-CoA dehydrogenase/oxidase C-terminal" evidence="13">
    <location>
        <begin position="5"/>
        <end position="58"/>
    </location>
</feature>
<sequence>MISEAVEVATRVTSKCVELLGGVGFTKDLPVEKFYRDCKIGTIYEGTSFIQLNTIGKIVGMEYTRDAV</sequence>
<dbReference type="EMBL" id="JQDR03015442">
    <property type="protein sequence ID" value="KAA0186627.1"/>
    <property type="molecule type" value="Genomic_DNA"/>
</dbReference>
<comment type="catalytic activity">
    <reaction evidence="11">
        <text>(2S)-2-methylbutanoyl-CoA + oxidized [electron-transfer flavoprotein] + H(+) = (2E)-2-methylbut-2-enoyl-CoA + reduced [electron-transfer flavoprotein]</text>
        <dbReference type="Rhea" id="RHEA:48256"/>
        <dbReference type="Rhea" id="RHEA-COMP:10685"/>
        <dbReference type="Rhea" id="RHEA-COMP:10686"/>
        <dbReference type="ChEBI" id="CHEBI:15378"/>
        <dbReference type="ChEBI" id="CHEBI:57337"/>
        <dbReference type="ChEBI" id="CHEBI:57692"/>
        <dbReference type="ChEBI" id="CHEBI:58307"/>
        <dbReference type="ChEBI" id="CHEBI:88166"/>
    </reaction>
    <physiologicalReaction direction="left-to-right" evidence="11">
        <dbReference type="Rhea" id="RHEA:48257"/>
    </physiologicalReaction>
</comment>
<dbReference type="GO" id="GO:0003995">
    <property type="term" value="F:acyl-CoA dehydrogenase activity"/>
    <property type="evidence" value="ECO:0007669"/>
    <property type="project" value="InterPro"/>
</dbReference>
<name>A0A6A0GSP9_HYAAZ</name>
<proteinExistence type="predicted"/>